<feature type="domain" description="HTH tetR-type" evidence="3">
    <location>
        <begin position="12"/>
        <end position="72"/>
    </location>
</feature>
<dbReference type="PRINTS" id="PR00455">
    <property type="entry name" value="HTHTETR"/>
</dbReference>
<dbReference type="RefSeq" id="WP_009947735.1">
    <property type="nucleotide sequence ID" value="NZ_BAAAGS010000002.1"/>
</dbReference>
<dbReference type="PROSITE" id="PS01081">
    <property type="entry name" value="HTH_TETR_1"/>
    <property type="match status" value="1"/>
</dbReference>
<proteinExistence type="predicted"/>
<dbReference type="SUPFAM" id="SSF48498">
    <property type="entry name" value="Tetracyclin repressor-like, C-terminal domain"/>
    <property type="match status" value="1"/>
</dbReference>
<feature type="DNA-binding region" description="H-T-H motif" evidence="2">
    <location>
        <begin position="35"/>
        <end position="54"/>
    </location>
</feature>
<keyword evidence="1 2" id="KW-0238">DNA-binding</keyword>
<dbReference type="InterPro" id="IPR041678">
    <property type="entry name" value="TetR_C_16"/>
</dbReference>
<dbReference type="Pfam" id="PF00440">
    <property type="entry name" value="TetR_N"/>
    <property type="match status" value="1"/>
</dbReference>
<evidence type="ECO:0000313" key="5">
    <source>
        <dbReference type="Proteomes" id="UP001500729"/>
    </source>
</evidence>
<dbReference type="InterPro" id="IPR001647">
    <property type="entry name" value="HTH_TetR"/>
</dbReference>
<dbReference type="InterPro" id="IPR050109">
    <property type="entry name" value="HTH-type_TetR-like_transc_reg"/>
</dbReference>
<sequence length="188" mass="20758">MSASPRRRRDSAATREALLRAAAELFAERGFEQATVRDVAARAGVNQALLFRYFGSKQELFAEVLARDSRGMLDEPLEELPRRLLEAVLAARHTGEDHPFAAMLRSFSDERAAQLLREELGRRYVARLSELSGADDAELRAEIVLACVFGLGLARSVLRSPALVEAAPEAVAEHMVRVVETLLGDERS</sequence>
<evidence type="ECO:0000259" key="3">
    <source>
        <dbReference type="PROSITE" id="PS50977"/>
    </source>
</evidence>
<dbReference type="InterPro" id="IPR023772">
    <property type="entry name" value="DNA-bd_HTH_TetR-type_CS"/>
</dbReference>
<dbReference type="PANTHER" id="PTHR30055:SF226">
    <property type="entry name" value="HTH-TYPE TRANSCRIPTIONAL REGULATOR PKSA"/>
    <property type="match status" value="1"/>
</dbReference>
<comment type="caution">
    <text evidence="4">The sequence shown here is derived from an EMBL/GenBank/DDBJ whole genome shotgun (WGS) entry which is preliminary data.</text>
</comment>
<dbReference type="Gene3D" id="1.10.357.10">
    <property type="entry name" value="Tetracycline Repressor, domain 2"/>
    <property type="match status" value="1"/>
</dbReference>
<organism evidence="4 5">
    <name type="scientific">Saccharopolyspora erythraea</name>
    <name type="common">Streptomyces erythraeus</name>
    <dbReference type="NCBI Taxonomy" id="1836"/>
    <lineage>
        <taxon>Bacteria</taxon>
        <taxon>Bacillati</taxon>
        <taxon>Actinomycetota</taxon>
        <taxon>Actinomycetes</taxon>
        <taxon>Pseudonocardiales</taxon>
        <taxon>Pseudonocardiaceae</taxon>
        <taxon>Saccharopolyspora</taxon>
    </lineage>
</organism>
<evidence type="ECO:0000313" key="4">
    <source>
        <dbReference type="EMBL" id="GAA0509388.1"/>
    </source>
</evidence>
<evidence type="ECO:0000256" key="1">
    <source>
        <dbReference type="ARBA" id="ARBA00023125"/>
    </source>
</evidence>
<dbReference type="InterPro" id="IPR036271">
    <property type="entry name" value="Tet_transcr_reg_TetR-rel_C_sf"/>
</dbReference>
<dbReference type="PANTHER" id="PTHR30055">
    <property type="entry name" value="HTH-TYPE TRANSCRIPTIONAL REGULATOR RUTR"/>
    <property type="match status" value="1"/>
</dbReference>
<reference evidence="4 5" key="1">
    <citation type="journal article" date="2019" name="Int. J. Syst. Evol. Microbiol.">
        <title>The Global Catalogue of Microorganisms (GCM) 10K type strain sequencing project: providing services to taxonomists for standard genome sequencing and annotation.</title>
        <authorList>
            <consortium name="The Broad Institute Genomics Platform"/>
            <consortium name="The Broad Institute Genome Sequencing Center for Infectious Disease"/>
            <person name="Wu L."/>
            <person name="Ma J."/>
        </authorList>
    </citation>
    <scope>NUCLEOTIDE SEQUENCE [LARGE SCALE GENOMIC DNA]</scope>
    <source>
        <strain evidence="4 5">JCM 10303</strain>
    </source>
</reference>
<protein>
    <submittedName>
        <fullName evidence="4">TetR/AcrR family transcriptional regulator</fullName>
    </submittedName>
</protein>
<dbReference type="Pfam" id="PF17920">
    <property type="entry name" value="TetR_C_16"/>
    <property type="match status" value="1"/>
</dbReference>
<evidence type="ECO:0000256" key="2">
    <source>
        <dbReference type="PROSITE-ProRule" id="PRU00335"/>
    </source>
</evidence>
<dbReference type="Gene3D" id="1.10.10.60">
    <property type="entry name" value="Homeodomain-like"/>
    <property type="match status" value="1"/>
</dbReference>
<accession>A0ABN1C0L7</accession>
<dbReference type="SUPFAM" id="SSF46689">
    <property type="entry name" value="Homeodomain-like"/>
    <property type="match status" value="1"/>
</dbReference>
<dbReference type="Proteomes" id="UP001500729">
    <property type="component" value="Unassembled WGS sequence"/>
</dbReference>
<dbReference type="InterPro" id="IPR009057">
    <property type="entry name" value="Homeodomain-like_sf"/>
</dbReference>
<keyword evidence="5" id="KW-1185">Reference proteome</keyword>
<dbReference type="PROSITE" id="PS50977">
    <property type="entry name" value="HTH_TETR_2"/>
    <property type="match status" value="1"/>
</dbReference>
<name>A0ABN1C0L7_SACER</name>
<dbReference type="EMBL" id="BAAAGS010000002">
    <property type="protein sequence ID" value="GAA0509388.1"/>
    <property type="molecule type" value="Genomic_DNA"/>
</dbReference>
<gene>
    <name evidence="4" type="ORF">GCM10009533_05240</name>
</gene>